<dbReference type="PANTHER" id="PTHR13748">
    <property type="entry name" value="COBW-RELATED"/>
    <property type="match status" value="1"/>
</dbReference>
<feature type="region of interest" description="Disordered" evidence="7">
    <location>
        <begin position="209"/>
        <end position="235"/>
    </location>
</feature>
<reference evidence="10 11" key="1">
    <citation type="journal article" date="2010" name="J. Bacteriol.">
        <title>Genome sequence of Lentisphaera araneosa HTCC2155T, the type species of the order Lentisphaerales in the phylum Lentisphaerae.</title>
        <authorList>
            <person name="Thrash J.C."/>
            <person name="Cho J.C."/>
            <person name="Vergin K.L."/>
            <person name="Morris R.M."/>
            <person name="Giovannoni S.J."/>
        </authorList>
    </citation>
    <scope>NUCLEOTIDE SEQUENCE [LARGE SCALE GENOMIC DNA]</scope>
    <source>
        <strain evidence="10 11">HTCC2155</strain>
    </source>
</reference>
<dbReference type="Gene3D" id="3.30.1220.10">
    <property type="entry name" value="CobW-like, C-terminal domain"/>
    <property type="match status" value="1"/>
</dbReference>
<dbReference type="InterPro" id="IPR051316">
    <property type="entry name" value="Zinc-reg_GTPase_activator"/>
</dbReference>
<comment type="catalytic activity">
    <reaction evidence="6">
        <text>GTP + H2O = GDP + phosphate + H(+)</text>
        <dbReference type="Rhea" id="RHEA:19669"/>
        <dbReference type="ChEBI" id="CHEBI:15377"/>
        <dbReference type="ChEBI" id="CHEBI:15378"/>
        <dbReference type="ChEBI" id="CHEBI:37565"/>
        <dbReference type="ChEBI" id="CHEBI:43474"/>
        <dbReference type="ChEBI" id="CHEBI:58189"/>
    </reaction>
    <physiologicalReaction direction="left-to-right" evidence="6">
        <dbReference type="Rhea" id="RHEA:19670"/>
    </physiologicalReaction>
</comment>
<dbReference type="InterPro" id="IPR011629">
    <property type="entry name" value="CobW-like_C"/>
</dbReference>
<dbReference type="GO" id="GO:0000166">
    <property type="term" value="F:nucleotide binding"/>
    <property type="evidence" value="ECO:0007669"/>
    <property type="project" value="UniProtKB-KW"/>
</dbReference>
<feature type="domain" description="CobW/HypB/UreG nucleotide-binding" evidence="8">
    <location>
        <begin position="9"/>
        <end position="164"/>
    </location>
</feature>
<dbReference type="AlphaFoldDB" id="A6DKY9"/>
<dbReference type="InterPro" id="IPR003495">
    <property type="entry name" value="CobW/HypB/UreG_nucleotide-bd"/>
</dbReference>
<organism evidence="10 11">
    <name type="scientific">Lentisphaera araneosa HTCC2155</name>
    <dbReference type="NCBI Taxonomy" id="313628"/>
    <lineage>
        <taxon>Bacteria</taxon>
        <taxon>Pseudomonadati</taxon>
        <taxon>Lentisphaerota</taxon>
        <taxon>Lentisphaeria</taxon>
        <taxon>Lentisphaerales</taxon>
        <taxon>Lentisphaeraceae</taxon>
        <taxon>Lentisphaera</taxon>
    </lineage>
</organism>
<evidence type="ECO:0000256" key="2">
    <source>
        <dbReference type="ARBA" id="ARBA00022801"/>
    </source>
</evidence>
<evidence type="ECO:0000256" key="6">
    <source>
        <dbReference type="ARBA" id="ARBA00049117"/>
    </source>
</evidence>
<comment type="caution">
    <text evidence="10">The sequence shown here is derived from an EMBL/GenBank/DDBJ whole genome shotgun (WGS) entry which is preliminary data.</text>
</comment>
<gene>
    <name evidence="10" type="ORF">LNTAR_20333</name>
</gene>
<dbReference type="STRING" id="313628.LNTAR_20333"/>
<dbReference type="OrthoDB" id="9808822at2"/>
<dbReference type="EMBL" id="ABCK01000008">
    <property type="protein sequence ID" value="EDM27591.1"/>
    <property type="molecule type" value="Genomic_DNA"/>
</dbReference>
<evidence type="ECO:0000313" key="11">
    <source>
        <dbReference type="Proteomes" id="UP000004947"/>
    </source>
</evidence>
<dbReference type="CDD" id="cd03112">
    <property type="entry name" value="CobW-like"/>
    <property type="match status" value="1"/>
</dbReference>
<accession>A6DKY9</accession>
<comment type="similarity">
    <text evidence="4">Belongs to the SIMIBI class G3E GTPase family. ZNG1 subfamily.</text>
</comment>
<dbReference type="Proteomes" id="UP000004947">
    <property type="component" value="Unassembled WGS sequence"/>
</dbReference>
<evidence type="ECO:0000256" key="1">
    <source>
        <dbReference type="ARBA" id="ARBA00022741"/>
    </source>
</evidence>
<dbReference type="SUPFAM" id="SSF52540">
    <property type="entry name" value="P-loop containing nucleoside triphosphate hydrolases"/>
    <property type="match status" value="1"/>
</dbReference>
<evidence type="ECO:0000256" key="3">
    <source>
        <dbReference type="ARBA" id="ARBA00023186"/>
    </source>
</evidence>
<dbReference type="Pfam" id="PF07683">
    <property type="entry name" value="CobW_C"/>
    <property type="match status" value="1"/>
</dbReference>
<evidence type="ECO:0000259" key="8">
    <source>
        <dbReference type="Pfam" id="PF02492"/>
    </source>
</evidence>
<dbReference type="Gene3D" id="3.40.50.300">
    <property type="entry name" value="P-loop containing nucleotide triphosphate hydrolases"/>
    <property type="match status" value="1"/>
</dbReference>
<dbReference type="PANTHER" id="PTHR13748:SF62">
    <property type="entry name" value="COBW DOMAIN-CONTAINING PROTEIN"/>
    <property type="match status" value="1"/>
</dbReference>
<evidence type="ECO:0000259" key="9">
    <source>
        <dbReference type="Pfam" id="PF07683"/>
    </source>
</evidence>
<keyword evidence="1" id="KW-0547">Nucleotide-binding</keyword>
<dbReference type="SUPFAM" id="SSF90002">
    <property type="entry name" value="Hypothetical protein YjiA, C-terminal domain"/>
    <property type="match status" value="1"/>
</dbReference>
<sequence>MRKQDYKIPVTILTGFLGAGKTTLLNNLVEQGDKRLALIINEFGEVGLDGDLVTNAEDQVLELNNGCLCCTVKGDLTKILLNLLSCEKEFDQIVIETTGLADPAPVAELIYFDSHVNKRFYLDGIVTVFDCANVDSVLETPEGLKQLIYADKVLLNKMDLVEGFDLARLKILNPLADYEETVKGEVSDLAALLEQGGFRVDLKALQGETHHNRDHSHDHDHSHNHDHSHSHEHSDMASLSICKKGSLNNGAFRQWIGASLFDTSQVIYRMKGIVNLSGVKGSTVFQSVHRLFEDEVAEKDYKDENRIVFIGKKLNEEKLRKGFFACFEP</sequence>
<keyword evidence="11" id="KW-1185">Reference proteome</keyword>
<feature type="domain" description="CobW C-terminal" evidence="9">
    <location>
        <begin position="237"/>
        <end position="326"/>
    </location>
</feature>
<dbReference type="Pfam" id="PF02492">
    <property type="entry name" value="cobW"/>
    <property type="match status" value="1"/>
</dbReference>
<dbReference type="GO" id="GO:0016787">
    <property type="term" value="F:hydrolase activity"/>
    <property type="evidence" value="ECO:0007669"/>
    <property type="project" value="UniProtKB-KW"/>
</dbReference>
<evidence type="ECO:0000256" key="7">
    <source>
        <dbReference type="SAM" id="MobiDB-lite"/>
    </source>
</evidence>
<dbReference type="InterPro" id="IPR036627">
    <property type="entry name" value="CobW-likC_sf"/>
</dbReference>
<dbReference type="InterPro" id="IPR027417">
    <property type="entry name" value="P-loop_NTPase"/>
</dbReference>
<evidence type="ECO:0000256" key="5">
    <source>
        <dbReference type="ARBA" id="ARBA00045658"/>
    </source>
</evidence>
<dbReference type="RefSeq" id="WP_007278551.1">
    <property type="nucleotide sequence ID" value="NZ_ABCK01000008.1"/>
</dbReference>
<evidence type="ECO:0000256" key="4">
    <source>
        <dbReference type="ARBA" id="ARBA00034320"/>
    </source>
</evidence>
<keyword evidence="2" id="KW-0378">Hydrolase</keyword>
<proteinExistence type="inferred from homology"/>
<protein>
    <submittedName>
        <fullName evidence="10">Uncharacterized protein</fullName>
    </submittedName>
</protein>
<dbReference type="GO" id="GO:0005737">
    <property type="term" value="C:cytoplasm"/>
    <property type="evidence" value="ECO:0007669"/>
    <property type="project" value="TreeGrafter"/>
</dbReference>
<evidence type="ECO:0000313" key="10">
    <source>
        <dbReference type="EMBL" id="EDM27591.1"/>
    </source>
</evidence>
<keyword evidence="3" id="KW-0143">Chaperone</keyword>
<name>A6DKY9_9BACT</name>
<comment type="function">
    <text evidence="5">Zinc chaperone that directly transfers zinc cofactor to target proteins, thereby activating them. Zinc is transferred from the CXCC motif in the GTPase domain to the zinc binding site in target proteins in a process requiring GTP hydrolysis.</text>
</comment>
<dbReference type="eggNOG" id="COG0523">
    <property type="taxonomic scope" value="Bacteria"/>
</dbReference>